<dbReference type="GO" id="GO:0016887">
    <property type="term" value="F:ATP hydrolysis activity"/>
    <property type="evidence" value="ECO:0007669"/>
    <property type="project" value="InterPro"/>
</dbReference>
<proteinExistence type="inferred from homology"/>
<protein>
    <submittedName>
        <fullName evidence="3">Secretion system protein</fullName>
    </submittedName>
</protein>
<evidence type="ECO:0000256" key="1">
    <source>
        <dbReference type="ARBA" id="ARBA00006611"/>
    </source>
</evidence>
<dbReference type="EMBL" id="PGCK01000008">
    <property type="protein sequence ID" value="MCD1295446.1"/>
    <property type="molecule type" value="Genomic_DNA"/>
</dbReference>
<dbReference type="Gene3D" id="3.30.450.380">
    <property type="match status" value="1"/>
</dbReference>
<comment type="similarity">
    <text evidence="1">Belongs to the GSP E family.</text>
</comment>
<organism evidence="3 4">
    <name type="scientific">Methanooceanicella nereidis</name>
    <dbReference type="NCBI Taxonomy" id="2052831"/>
    <lineage>
        <taxon>Archaea</taxon>
        <taxon>Methanobacteriati</taxon>
        <taxon>Methanobacteriota</taxon>
        <taxon>Stenosarchaea group</taxon>
        <taxon>Methanomicrobia</taxon>
        <taxon>Methanocellales</taxon>
        <taxon>Methanocellaceae</taxon>
        <taxon>Methanooceanicella</taxon>
    </lineage>
</organism>
<dbReference type="AlphaFoldDB" id="A0AAP2RER3"/>
<dbReference type="SUPFAM" id="SSF52540">
    <property type="entry name" value="P-loop containing nucleoside triphosphate hydrolases"/>
    <property type="match status" value="1"/>
</dbReference>
<evidence type="ECO:0000313" key="3">
    <source>
        <dbReference type="EMBL" id="MCD1295446.1"/>
    </source>
</evidence>
<name>A0AAP2RER3_9EURY</name>
<dbReference type="InterPro" id="IPR001482">
    <property type="entry name" value="T2SS/T4SS_dom"/>
</dbReference>
<dbReference type="Pfam" id="PF00437">
    <property type="entry name" value="T2SSE"/>
    <property type="match status" value="1"/>
</dbReference>
<gene>
    <name evidence="3" type="ORF">CUJ83_10590</name>
</gene>
<comment type="caution">
    <text evidence="3">The sequence shown here is derived from an EMBL/GenBank/DDBJ whole genome shotgun (WGS) entry which is preliminary data.</text>
</comment>
<dbReference type="PANTHER" id="PTHR30486:SF6">
    <property type="entry name" value="TYPE IV PILUS RETRACTATION ATPASE PILT"/>
    <property type="match status" value="1"/>
</dbReference>
<dbReference type="InterPro" id="IPR050921">
    <property type="entry name" value="T4SS_GSP_E_ATPase"/>
</dbReference>
<dbReference type="Proteomes" id="UP001320159">
    <property type="component" value="Unassembled WGS sequence"/>
</dbReference>
<dbReference type="Gene3D" id="3.40.50.300">
    <property type="entry name" value="P-loop containing nucleotide triphosphate hydrolases"/>
    <property type="match status" value="1"/>
</dbReference>
<keyword evidence="4" id="KW-1185">Reference proteome</keyword>
<dbReference type="PANTHER" id="PTHR30486">
    <property type="entry name" value="TWITCHING MOTILITY PROTEIN PILT"/>
    <property type="match status" value="1"/>
</dbReference>
<feature type="domain" description="Bacterial type II secretion system protein E" evidence="2">
    <location>
        <begin position="384"/>
        <end position="607"/>
    </location>
</feature>
<dbReference type="RefSeq" id="WP_230742297.1">
    <property type="nucleotide sequence ID" value="NZ_PGCK01000008.1"/>
</dbReference>
<accession>A0AAP2RER3</accession>
<evidence type="ECO:0000313" key="4">
    <source>
        <dbReference type="Proteomes" id="UP001320159"/>
    </source>
</evidence>
<sequence>MLHISPAVTYERIARTYERLLGIDRQNKRCESYCPVRFNAGYRGMDATIDCSLCKNRSTFDDNNCRRGMIKSLSGRGGVDRLLLKRNLVREYSGDSLDTILSIVSFKDDLDLHLSTMSKYGCGKCDASRHHNIMDILETSCDDPIKFQGLIRSLIRDIDPIQGSGHCSHCVERYNAFIRELIKISGIVGRDRSFPREKPVPYVMPRFSNTKILMEPPAESVFIRSYDVEGDNLAHPLHVSIYELPGSLEKLYFVVPWEYAMDENDLALIVGARDRLLKHRPDTIDFLDSSNVRPFFTRHAKTSLAKEAMARNIKMDVSRLESLTAVLVKYTSGLGILEDILNDPHIQDAYVNAPVGLNPLHVVVDGEECASNVFLSESDVESMISRLRAISGRPFSEANPVLDMDLGDFHTRVSVIGSPLTRGLAYAFRRHKKTPWTLPQLISLKMLSPYTAGLLSFLVDGQSSMLVTGSRGAGKTSLLSSLMLEIPQCYRILVIEDTPELPVEDMQRHGWKAQSINTRAAVSGSEAEFQASDALRAALRLGESALILGEVRGLEAKSLYEAMRVGASGNSVMGTIHGASCRDVYERVVHDIGVPPASFKSTDVVVICSTVRPGGSMSRERRVLQVAEVIKGQSNDDPESVFNDLMTYDPSSDELMSSDRIDTGRSESIQKIAKKWGISLEEAGKEILYRGRMKSHIAEAGSMLPQVMEAHNYSRCLNMFRVSCDRNRDADGNIDHFKAEEEWKKWFSRTFFNGA</sequence>
<dbReference type="InterPro" id="IPR027417">
    <property type="entry name" value="P-loop_NTPase"/>
</dbReference>
<reference evidence="3 4" key="1">
    <citation type="submission" date="2017-11" db="EMBL/GenBank/DDBJ databases">
        <title>Isolation and Characterization of Family Methanocellaceae Species from Potential Methane Hydrate Area Offshore Southwestern Taiwan.</title>
        <authorList>
            <person name="Zhang W.-L."/>
            <person name="Chen W.-C."/>
            <person name="Lai M.-C."/>
            <person name="Chen S.-C."/>
        </authorList>
    </citation>
    <scope>NUCLEOTIDE SEQUENCE [LARGE SCALE GENOMIC DNA]</scope>
    <source>
        <strain evidence="3 4">CWC-04</strain>
    </source>
</reference>
<evidence type="ECO:0000259" key="2">
    <source>
        <dbReference type="Pfam" id="PF00437"/>
    </source>
</evidence>